<gene>
    <name evidence="3" type="ORF">CFL01nite_18270</name>
</gene>
<feature type="region of interest" description="Disordered" evidence="1">
    <location>
        <begin position="321"/>
        <end position="463"/>
    </location>
</feature>
<protein>
    <recommendedName>
        <fullName evidence="2">Exonuclease domain-containing protein</fullName>
    </recommendedName>
</protein>
<dbReference type="InterPro" id="IPR036397">
    <property type="entry name" value="RNaseH_sf"/>
</dbReference>
<dbReference type="GO" id="GO:0003676">
    <property type="term" value="F:nucleic acid binding"/>
    <property type="evidence" value="ECO:0007669"/>
    <property type="project" value="InterPro"/>
</dbReference>
<dbReference type="EMBL" id="BJNB01000031">
    <property type="protein sequence ID" value="GEB98332.1"/>
    <property type="molecule type" value="Genomic_DNA"/>
</dbReference>
<dbReference type="CDD" id="cd06127">
    <property type="entry name" value="DEDDh"/>
    <property type="match status" value="1"/>
</dbReference>
<dbReference type="Pfam" id="PF00929">
    <property type="entry name" value="RNase_T"/>
    <property type="match status" value="1"/>
</dbReference>
<feature type="region of interest" description="Disordered" evidence="1">
    <location>
        <begin position="104"/>
        <end position="123"/>
    </location>
</feature>
<evidence type="ECO:0000313" key="4">
    <source>
        <dbReference type="Proteomes" id="UP000315353"/>
    </source>
</evidence>
<reference evidence="3 4" key="1">
    <citation type="submission" date="2019-06" db="EMBL/GenBank/DDBJ databases">
        <title>Whole genome shotgun sequence of Corynebacterium flavescens NBRC 14136.</title>
        <authorList>
            <person name="Hosoyama A."/>
            <person name="Uohara A."/>
            <person name="Ohji S."/>
            <person name="Ichikawa N."/>
        </authorList>
    </citation>
    <scope>NUCLEOTIDE SEQUENCE [LARGE SCALE GENOMIC DNA]</scope>
    <source>
        <strain evidence="3 4">NBRC 14136</strain>
    </source>
</reference>
<dbReference type="Proteomes" id="UP000315353">
    <property type="component" value="Unassembled WGS sequence"/>
</dbReference>
<evidence type="ECO:0000256" key="1">
    <source>
        <dbReference type="SAM" id="MobiDB-lite"/>
    </source>
</evidence>
<feature type="compositionally biased region" description="Basic residues" evidence="1">
    <location>
        <begin position="344"/>
        <end position="357"/>
    </location>
</feature>
<feature type="compositionally biased region" description="Basic residues" evidence="1">
    <location>
        <begin position="433"/>
        <end position="452"/>
    </location>
</feature>
<dbReference type="SUPFAM" id="SSF53098">
    <property type="entry name" value="Ribonuclease H-like"/>
    <property type="match status" value="1"/>
</dbReference>
<feature type="compositionally biased region" description="Low complexity" evidence="1">
    <location>
        <begin position="454"/>
        <end position="463"/>
    </location>
</feature>
<proteinExistence type="predicted"/>
<dbReference type="InterPro" id="IPR013520">
    <property type="entry name" value="Ribonucl_H"/>
</dbReference>
<dbReference type="Gene3D" id="3.30.420.10">
    <property type="entry name" value="Ribonuclease H-like superfamily/Ribonuclease H"/>
    <property type="match status" value="1"/>
</dbReference>
<dbReference type="GO" id="GO:0004527">
    <property type="term" value="F:exonuclease activity"/>
    <property type="evidence" value="ECO:0007669"/>
    <property type="project" value="UniProtKB-ARBA"/>
</dbReference>
<name>A0AB73B9A4_CORFL</name>
<sequence length="463" mass="49447">MALTVRTTGIHPSTGRVVAIDAVTFSETGAVGEDYHVVIDPETDPGPRHMHGLSHEEVAQGEPFARVLKTLDRLLDGRNLVVHNTPYTWGFIVAEARRAMVAAARQNRSRNRGRSGGRRRAKVGHVPTPERIIDTLETSRRQGVRSNDVRLGAVAKRSGIDAPDPKATVERAQRSEFDVTRAETQLLIEIFQAQSTGTLSSYAPDDIRADRFGLQRSHVRVDAAEAPRQHANPGKYEPGKNLVRGMEVVVAPEIAEDPDVIIEALMREELNYSEKLTRETSVVVCNVTTDLVGKPMHAHRKGIPLMADEAFLAALERIEEAPEPEPEQEEKRTPHVPNSNNRRGGGRNQRRRHKRKSTSNNAQHGGASVGRTSGGGNSGADSAHTAASPAASSAAESSATAADAQAAGAQAAGVQASGASSGRPSGDNAAAGKGRRRRRRGGRGGRNGRGKRNSGGAAASNSE</sequence>
<comment type="caution">
    <text evidence="3">The sequence shown here is derived from an EMBL/GenBank/DDBJ whole genome shotgun (WGS) entry which is preliminary data.</text>
</comment>
<feature type="compositionally biased region" description="Basic residues" evidence="1">
    <location>
        <begin position="107"/>
        <end position="123"/>
    </location>
</feature>
<dbReference type="AlphaFoldDB" id="A0AB73B9A4"/>
<organism evidence="3 4">
    <name type="scientific">Corynebacterium flavescens</name>
    <dbReference type="NCBI Taxonomy" id="28028"/>
    <lineage>
        <taxon>Bacteria</taxon>
        <taxon>Bacillati</taxon>
        <taxon>Actinomycetota</taxon>
        <taxon>Actinomycetes</taxon>
        <taxon>Mycobacteriales</taxon>
        <taxon>Corynebacteriaceae</taxon>
        <taxon>Corynebacterium</taxon>
    </lineage>
</organism>
<dbReference type="InterPro" id="IPR012337">
    <property type="entry name" value="RNaseH-like_sf"/>
</dbReference>
<evidence type="ECO:0000313" key="3">
    <source>
        <dbReference type="EMBL" id="GEB98332.1"/>
    </source>
</evidence>
<feature type="domain" description="Exonuclease" evidence="2">
    <location>
        <begin position="7"/>
        <end position="103"/>
    </location>
</feature>
<feature type="compositionally biased region" description="Low complexity" evidence="1">
    <location>
        <begin position="379"/>
        <end position="432"/>
    </location>
</feature>
<evidence type="ECO:0000259" key="2">
    <source>
        <dbReference type="Pfam" id="PF00929"/>
    </source>
</evidence>
<accession>A0AB73B9A4</accession>